<comment type="function">
    <text evidence="8">Part of the outer membrane protein assembly complex, which is involved in assembly and insertion of beta-barrel proteins into the outer membrane.</text>
</comment>
<dbReference type="PROSITE" id="PS51779">
    <property type="entry name" value="POTRA"/>
    <property type="match status" value="5"/>
</dbReference>
<dbReference type="InterPro" id="IPR010827">
    <property type="entry name" value="BamA/TamA_POTRA"/>
</dbReference>
<dbReference type="Proteomes" id="UP000015559">
    <property type="component" value="Chromosome"/>
</dbReference>
<comment type="subunit">
    <text evidence="8">Part of the Bam complex.</text>
</comment>
<dbReference type="RefSeq" id="WP_009205595.1">
    <property type="nucleotide sequence ID" value="NC_022357.1"/>
</dbReference>
<proteinExistence type="inferred from homology"/>
<feature type="domain" description="POTRA" evidence="10">
    <location>
        <begin position="92"/>
        <end position="172"/>
    </location>
</feature>
<dbReference type="GO" id="GO:0051205">
    <property type="term" value="P:protein insertion into membrane"/>
    <property type="evidence" value="ECO:0007669"/>
    <property type="project" value="UniProtKB-UniRule"/>
</dbReference>
<dbReference type="EMBL" id="AP013066">
    <property type="protein sequence ID" value="BAN35448.1"/>
    <property type="molecule type" value="Genomic_DNA"/>
</dbReference>
<dbReference type="InterPro" id="IPR034746">
    <property type="entry name" value="POTRA"/>
</dbReference>
<evidence type="ECO:0000256" key="8">
    <source>
        <dbReference type="HAMAP-Rule" id="MF_01430"/>
    </source>
</evidence>
<organism evidence="11 12">
    <name type="scientific">Sulfuricella denitrificans (strain DSM 22764 / NBRC 105220 / skB26)</name>
    <dbReference type="NCBI Taxonomy" id="1163617"/>
    <lineage>
        <taxon>Bacteria</taxon>
        <taxon>Pseudomonadati</taxon>
        <taxon>Pseudomonadota</taxon>
        <taxon>Betaproteobacteria</taxon>
        <taxon>Nitrosomonadales</taxon>
        <taxon>Sulfuricellaceae</taxon>
        <taxon>Sulfuricella</taxon>
    </lineage>
</organism>
<dbReference type="PANTHER" id="PTHR12815:SF23">
    <property type="entry name" value="OUTER MEMBRANE PROTEIN ASSEMBLY FACTOR BAMA"/>
    <property type="match status" value="1"/>
</dbReference>
<dbReference type="Pfam" id="PF01103">
    <property type="entry name" value="Omp85"/>
    <property type="match status" value="1"/>
</dbReference>
<gene>
    <name evidence="8" type="primary">bamA</name>
    <name evidence="11" type="ORF">SCD_n01627</name>
</gene>
<dbReference type="HOGENOM" id="CLU_007664_1_0_4"/>
<evidence type="ECO:0000256" key="7">
    <source>
        <dbReference type="ARBA" id="ARBA00023237"/>
    </source>
</evidence>
<name>S6ACC0_SULDS</name>
<evidence type="ECO:0000256" key="6">
    <source>
        <dbReference type="ARBA" id="ARBA00023136"/>
    </source>
</evidence>
<comment type="similarity">
    <text evidence="8">Belongs to the BamA family.</text>
</comment>
<evidence type="ECO:0000256" key="3">
    <source>
        <dbReference type="ARBA" id="ARBA00022692"/>
    </source>
</evidence>
<keyword evidence="2 8" id="KW-1134">Transmembrane beta strand</keyword>
<evidence type="ECO:0000256" key="2">
    <source>
        <dbReference type="ARBA" id="ARBA00022452"/>
    </source>
</evidence>
<evidence type="ECO:0000256" key="4">
    <source>
        <dbReference type="ARBA" id="ARBA00022729"/>
    </source>
</evidence>
<dbReference type="FunFam" id="3.10.20.310:FF:000002">
    <property type="entry name" value="Outer membrane protein assembly factor BamA"/>
    <property type="match status" value="1"/>
</dbReference>
<evidence type="ECO:0000313" key="11">
    <source>
        <dbReference type="EMBL" id="BAN35448.1"/>
    </source>
</evidence>
<feature type="domain" description="POTRA" evidence="10">
    <location>
        <begin position="266"/>
        <end position="344"/>
    </location>
</feature>
<keyword evidence="12" id="KW-1185">Reference proteome</keyword>
<dbReference type="InterPro" id="IPR000184">
    <property type="entry name" value="Bac_surfAg_D15"/>
</dbReference>
<keyword evidence="5 8" id="KW-0677">Repeat</keyword>
<dbReference type="Gene3D" id="3.10.20.310">
    <property type="entry name" value="membrane protein fhac"/>
    <property type="match status" value="5"/>
</dbReference>
<protein>
    <recommendedName>
        <fullName evidence="8 9">Outer membrane protein assembly factor BamA</fullName>
    </recommendedName>
</protein>
<comment type="subcellular location">
    <subcellularLocation>
        <location evidence="8">Cell outer membrane</location>
    </subcellularLocation>
    <subcellularLocation>
        <location evidence="1">Membrane</location>
    </subcellularLocation>
</comment>
<keyword evidence="3 8" id="KW-0812">Transmembrane</keyword>
<keyword evidence="6 8" id="KW-0472">Membrane</keyword>
<dbReference type="PANTHER" id="PTHR12815">
    <property type="entry name" value="SORTING AND ASSEMBLY MACHINERY SAMM50 PROTEIN FAMILY MEMBER"/>
    <property type="match status" value="1"/>
</dbReference>
<feature type="domain" description="POTRA" evidence="10">
    <location>
        <begin position="175"/>
        <end position="263"/>
    </location>
</feature>
<dbReference type="AlphaFoldDB" id="S6ACC0"/>
<evidence type="ECO:0000256" key="5">
    <source>
        <dbReference type="ARBA" id="ARBA00022737"/>
    </source>
</evidence>
<evidence type="ECO:0000256" key="9">
    <source>
        <dbReference type="NCBIfam" id="TIGR03303"/>
    </source>
</evidence>
<feature type="chain" id="PRO_5009020690" description="Outer membrane protein assembly factor BamA" evidence="8">
    <location>
        <begin position="21"/>
        <end position="764"/>
    </location>
</feature>
<dbReference type="GO" id="GO:0009279">
    <property type="term" value="C:cell outer membrane"/>
    <property type="evidence" value="ECO:0007669"/>
    <property type="project" value="UniProtKB-SubCell"/>
</dbReference>
<accession>S6ACC0</accession>
<feature type="domain" description="POTRA" evidence="10">
    <location>
        <begin position="24"/>
        <end position="91"/>
    </location>
</feature>
<dbReference type="GO" id="GO:0043165">
    <property type="term" value="P:Gram-negative-bacterium-type cell outer membrane assembly"/>
    <property type="evidence" value="ECO:0007669"/>
    <property type="project" value="UniProtKB-UniRule"/>
</dbReference>
<dbReference type="PIRSF" id="PIRSF006076">
    <property type="entry name" value="OM_assembly_OMP85"/>
    <property type="match status" value="1"/>
</dbReference>
<keyword evidence="4 8" id="KW-0732">Signal</keyword>
<dbReference type="HAMAP" id="MF_01430">
    <property type="entry name" value="OM_assembly_BamA"/>
    <property type="match status" value="1"/>
</dbReference>
<dbReference type="OrthoDB" id="9803054at2"/>
<dbReference type="NCBIfam" id="TIGR03303">
    <property type="entry name" value="OM_YaeT"/>
    <property type="match status" value="1"/>
</dbReference>
<feature type="domain" description="POTRA" evidence="10">
    <location>
        <begin position="347"/>
        <end position="421"/>
    </location>
</feature>
<evidence type="ECO:0000313" key="12">
    <source>
        <dbReference type="Proteomes" id="UP000015559"/>
    </source>
</evidence>
<feature type="signal peptide" evidence="8">
    <location>
        <begin position="1"/>
        <end position="20"/>
    </location>
</feature>
<evidence type="ECO:0000259" key="10">
    <source>
        <dbReference type="PROSITE" id="PS51779"/>
    </source>
</evidence>
<dbReference type="STRING" id="1163617.SCD_n01627"/>
<dbReference type="KEGG" id="sdr:SCD_n01627"/>
<dbReference type="Gene3D" id="2.40.160.50">
    <property type="entry name" value="membrane protein fhac: a member of the omp85/tpsb transporter family"/>
    <property type="match status" value="1"/>
</dbReference>
<dbReference type="Pfam" id="PF07244">
    <property type="entry name" value="POTRA"/>
    <property type="match status" value="4"/>
</dbReference>
<dbReference type="InterPro" id="IPR023707">
    <property type="entry name" value="OM_assembly_BamA"/>
</dbReference>
<dbReference type="InterPro" id="IPR039910">
    <property type="entry name" value="D15-like"/>
</dbReference>
<reference evidence="11 12" key="1">
    <citation type="journal article" date="2012" name="Appl. Environ. Microbiol.">
        <title>Draft genome sequence of a psychrotolerant sulfur-oxidizing bacterium, Sulfuricella denitrificans skB26, and proteomic insights into cold adaptation.</title>
        <authorList>
            <person name="Watanabe T."/>
            <person name="Kojima H."/>
            <person name="Fukui M."/>
        </authorList>
    </citation>
    <scope>NUCLEOTIDE SEQUENCE [LARGE SCALE GENOMIC DNA]</scope>
    <source>
        <strain evidence="12">skB26</strain>
    </source>
</reference>
<evidence type="ECO:0000256" key="1">
    <source>
        <dbReference type="ARBA" id="ARBA00004370"/>
    </source>
</evidence>
<dbReference type="eggNOG" id="COG4775">
    <property type="taxonomic scope" value="Bacteria"/>
</dbReference>
<keyword evidence="7 8" id="KW-0998">Cell outer membrane</keyword>
<sequence length="764" mass="85188" precursor="true">MKLKLLPMLLMSLYGASAWAFQPFVIKDIRVEGIQRTEAGTVFSYLPVKVGEKLDDEKAAVAIKALYGTGFFKDVRLEVEGEVLIVMVQERPAISQIDFVGLKEFDKKQLIDGLKQVGLAEGRIFDKSLLDKAEQELKRQYLSRGKYAVAITTTVTPLERNRTAISFNISEGEVAKIQQINIVGNQAFPEKDLLELFALSTPGWMSWWSKSDQYSKQKLAADIETMRSYYLNRGYLEFNLDSTQVSISPDKQSIYITINITEGQKYTVSDVKLAGEMLVPEEELRKLIKIQPGDVFSREKLTETTKLIGDRLGNDGYAFANVNAVPELNKEKQEAKFTFFIDPGRRVYVRRINVTGNTKTRDEVVRREMRQMEGAWYAADKVTRSRERINRLGYFSDVNLETPAVAGTTDQVDMNVSVTEKPTGSIMAGAGFSSSEGFILSGSISQANVFGSGNYLSTQFNSGKINTVYSLSYTNPYYTDDGISRGFDIYQRKVNSSSLSVSRYDSDSIGGGVRFGVPLNEMDTVNFGLSVERTKLTTYDTTPTRYLDYVRDFGSSNTTLRGDAGWARDTRDSIIYPTKGSLQRVFAEMGLPGGTVKYYKLSYQHQWLRPLFQDFTLMLNGEAGYANGYGGKPLPFFKSFFAGGNTSVRGFKSSSLGPKDIDGNALGGNRRLVGNAEILFPFPGMKKDQSLRMSLFLDAGSVFGDGDIAGQYSKISFADMRYSTGLAVSWQSPMGPMKFSIAAPLNSKETDRLERFQFILGSTF</sequence>